<dbReference type="InterPro" id="IPR019821">
    <property type="entry name" value="Kinesin_motor_CS"/>
</dbReference>
<dbReference type="SMART" id="SM00129">
    <property type="entry name" value="KISc"/>
    <property type="match status" value="1"/>
</dbReference>
<evidence type="ECO:0000256" key="1">
    <source>
        <dbReference type="ARBA" id="ARBA00022741"/>
    </source>
</evidence>
<gene>
    <name evidence="5" type="ORF">BRAN1462_LOCUS33878</name>
</gene>
<dbReference type="PROSITE" id="PS50067">
    <property type="entry name" value="KINESIN_MOTOR_2"/>
    <property type="match status" value="1"/>
</dbReference>
<dbReference type="GO" id="GO:0008017">
    <property type="term" value="F:microtubule binding"/>
    <property type="evidence" value="ECO:0007669"/>
    <property type="project" value="InterPro"/>
</dbReference>
<dbReference type="InterPro" id="IPR036961">
    <property type="entry name" value="Kinesin_motor_dom_sf"/>
</dbReference>
<keyword evidence="2" id="KW-0067">ATP-binding</keyword>
<comment type="caution">
    <text evidence="3">Lacks conserved residue(s) required for the propagation of feature annotation.</text>
</comment>
<name>A0A7S2PCH0_9DINO</name>
<dbReference type="AlphaFoldDB" id="A0A7S2PCH0"/>
<dbReference type="GO" id="GO:0005524">
    <property type="term" value="F:ATP binding"/>
    <property type="evidence" value="ECO:0007669"/>
    <property type="project" value="UniProtKB-KW"/>
</dbReference>
<evidence type="ECO:0000259" key="4">
    <source>
        <dbReference type="PROSITE" id="PS50067"/>
    </source>
</evidence>
<dbReference type="GO" id="GO:0003777">
    <property type="term" value="F:microtubule motor activity"/>
    <property type="evidence" value="ECO:0007669"/>
    <property type="project" value="InterPro"/>
</dbReference>
<evidence type="ECO:0000256" key="2">
    <source>
        <dbReference type="ARBA" id="ARBA00022840"/>
    </source>
</evidence>
<dbReference type="SUPFAM" id="SSF52540">
    <property type="entry name" value="P-loop containing nucleoside triphosphate hydrolases"/>
    <property type="match status" value="1"/>
</dbReference>
<dbReference type="PRINTS" id="PR00380">
    <property type="entry name" value="KINESINHEAVY"/>
</dbReference>
<dbReference type="InterPro" id="IPR027640">
    <property type="entry name" value="Kinesin-like_fam"/>
</dbReference>
<dbReference type="PANTHER" id="PTHR47972">
    <property type="entry name" value="KINESIN-LIKE PROTEIN KLP-3"/>
    <property type="match status" value="1"/>
</dbReference>
<reference evidence="5" key="1">
    <citation type="submission" date="2021-01" db="EMBL/GenBank/DDBJ databases">
        <authorList>
            <person name="Corre E."/>
            <person name="Pelletier E."/>
            <person name="Niang G."/>
            <person name="Scheremetjew M."/>
            <person name="Finn R."/>
            <person name="Kale V."/>
            <person name="Holt S."/>
            <person name="Cochrane G."/>
            <person name="Meng A."/>
            <person name="Brown T."/>
            <person name="Cohen L."/>
        </authorList>
    </citation>
    <scope>NUCLEOTIDE SEQUENCE</scope>
    <source>
        <strain evidence="5">RCC3387</strain>
    </source>
</reference>
<dbReference type="PROSITE" id="PS00411">
    <property type="entry name" value="KINESIN_MOTOR_1"/>
    <property type="match status" value="1"/>
</dbReference>
<evidence type="ECO:0000256" key="3">
    <source>
        <dbReference type="PROSITE-ProRule" id="PRU00283"/>
    </source>
</evidence>
<dbReference type="InterPro" id="IPR027417">
    <property type="entry name" value="P-loop_NTPase"/>
</dbReference>
<dbReference type="PANTHER" id="PTHR47972:SF16">
    <property type="entry name" value="KINESIN-LIKE PROTEIN"/>
    <property type="match status" value="1"/>
</dbReference>
<dbReference type="Gene3D" id="3.40.850.10">
    <property type="entry name" value="Kinesin motor domain"/>
    <property type="match status" value="1"/>
</dbReference>
<evidence type="ECO:0000313" key="5">
    <source>
        <dbReference type="EMBL" id="CAD9588933.1"/>
    </source>
</evidence>
<keyword evidence="1" id="KW-0547">Nucleotide-binding</keyword>
<dbReference type="InterPro" id="IPR001752">
    <property type="entry name" value="Kinesin_motor_dom"/>
</dbReference>
<organism evidence="5">
    <name type="scientific">Zooxanthella nutricula</name>
    <dbReference type="NCBI Taxonomy" id="1333877"/>
    <lineage>
        <taxon>Eukaryota</taxon>
        <taxon>Sar</taxon>
        <taxon>Alveolata</taxon>
        <taxon>Dinophyceae</taxon>
        <taxon>Peridiniales</taxon>
        <taxon>Peridiniales incertae sedis</taxon>
        <taxon>Zooxanthella</taxon>
    </lineage>
</organism>
<dbReference type="EMBL" id="HBGW01053406">
    <property type="protein sequence ID" value="CAD9588933.1"/>
    <property type="molecule type" value="Transcribed_RNA"/>
</dbReference>
<proteinExistence type="inferred from homology"/>
<dbReference type="Pfam" id="PF00225">
    <property type="entry name" value="Kinesin"/>
    <property type="match status" value="1"/>
</dbReference>
<feature type="domain" description="Kinesin motor" evidence="4">
    <location>
        <begin position="1"/>
        <end position="226"/>
    </location>
</feature>
<comment type="similarity">
    <text evidence="3">Belongs to the TRAFAC class myosin-kinesin ATPase superfamily. Kinesin family.</text>
</comment>
<accession>A0A7S2PCH0</accession>
<dbReference type="GO" id="GO:0007018">
    <property type="term" value="P:microtubule-based movement"/>
    <property type="evidence" value="ECO:0007669"/>
    <property type="project" value="InterPro"/>
</dbReference>
<sequence>MEGTTPRTIKELYRVTEAQSARFQYTISASMLELYRNDLVDLLSKGNPKAGKKLNIKTDKQGRIQVENVIEEECRNVDELTAVLERGNEQRSVAATQMNSESSRSHLVFMVKVLGVNKDTGEQSRGKILMCDLAGSERLKKSGATDEMQKEAIEINKSLTVLGDVIEALTSNQKIIPYRNHKLTQLMQDSLGGTAKTLMFVNCSPASSNLDETLMSLKYATRAKKITNTTKKGT</sequence>
<protein>
    <recommendedName>
        <fullName evidence="4">Kinesin motor domain-containing protein</fullName>
    </recommendedName>
</protein>